<evidence type="ECO:0000256" key="1">
    <source>
        <dbReference type="SAM" id="Phobius"/>
    </source>
</evidence>
<reference evidence="2" key="1">
    <citation type="submission" date="2014-05" db="EMBL/GenBank/DDBJ databases">
        <authorList>
            <person name="Chronopoulou M."/>
        </authorList>
    </citation>
    <scope>NUCLEOTIDE SEQUENCE</scope>
    <source>
        <tissue evidence="2">Whole organism</tissue>
    </source>
</reference>
<keyword evidence="1" id="KW-0812">Transmembrane</keyword>
<feature type="transmembrane region" description="Helical" evidence="1">
    <location>
        <begin position="44"/>
        <end position="63"/>
    </location>
</feature>
<keyword evidence="1" id="KW-1133">Transmembrane helix</keyword>
<dbReference type="EMBL" id="HACA01017956">
    <property type="protein sequence ID" value="CDW35317.1"/>
    <property type="molecule type" value="Transcribed_RNA"/>
</dbReference>
<accession>A0A0K2UBI9</accession>
<sequence length="68" mass="8077">MNKSYELLYSISAYILACHGVEHVFNFVLSLIIVAYLMKYYDTLLQNILQIVLIPILIFYFFVHTDRQ</sequence>
<feature type="transmembrane region" description="Helical" evidence="1">
    <location>
        <begin position="12"/>
        <end position="38"/>
    </location>
</feature>
<protein>
    <submittedName>
        <fullName evidence="2">Uncharacterized protein</fullName>
    </submittedName>
</protein>
<evidence type="ECO:0000313" key="2">
    <source>
        <dbReference type="EMBL" id="CDW35317.1"/>
    </source>
</evidence>
<proteinExistence type="predicted"/>
<keyword evidence="1" id="KW-0472">Membrane</keyword>
<feature type="non-terminal residue" evidence="2">
    <location>
        <position position="68"/>
    </location>
</feature>
<dbReference type="AlphaFoldDB" id="A0A0K2UBI9"/>
<organism evidence="2">
    <name type="scientific">Lepeophtheirus salmonis</name>
    <name type="common">Salmon louse</name>
    <name type="synonym">Caligus salmonis</name>
    <dbReference type="NCBI Taxonomy" id="72036"/>
    <lineage>
        <taxon>Eukaryota</taxon>
        <taxon>Metazoa</taxon>
        <taxon>Ecdysozoa</taxon>
        <taxon>Arthropoda</taxon>
        <taxon>Crustacea</taxon>
        <taxon>Multicrustacea</taxon>
        <taxon>Hexanauplia</taxon>
        <taxon>Copepoda</taxon>
        <taxon>Siphonostomatoida</taxon>
        <taxon>Caligidae</taxon>
        <taxon>Lepeophtheirus</taxon>
    </lineage>
</organism>
<name>A0A0K2UBI9_LEPSM</name>